<dbReference type="PROSITE" id="PS50011">
    <property type="entry name" value="PROTEIN_KINASE_DOM"/>
    <property type="match status" value="1"/>
</dbReference>
<dbReference type="SMART" id="SM00220">
    <property type="entry name" value="S_TKc"/>
    <property type="match status" value="1"/>
</dbReference>
<feature type="domain" description="Protein kinase" evidence="2">
    <location>
        <begin position="1"/>
        <end position="256"/>
    </location>
</feature>
<dbReference type="SUPFAM" id="SSF56112">
    <property type="entry name" value="Protein kinase-like (PK-like)"/>
    <property type="match status" value="1"/>
</dbReference>
<dbReference type="EMBL" id="CAFBPZ010000173">
    <property type="protein sequence ID" value="CAB5043056.1"/>
    <property type="molecule type" value="Genomic_DNA"/>
</dbReference>
<evidence type="ECO:0000313" key="4">
    <source>
        <dbReference type="EMBL" id="CAB5043056.1"/>
    </source>
</evidence>
<dbReference type="InterPro" id="IPR011009">
    <property type="entry name" value="Kinase-like_dom_sf"/>
</dbReference>
<dbReference type="InterPro" id="IPR000719">
    <property type="entry name" value="Prot_kinase_dom"/>
</dbReference>
<dbReference type="EMBL" id="CAFBMC010000135">
    <property type="protein sequence ID" value="CAB4911987.1"/>
    <property type="molecule type" value="Genomic_DNA"/>
</dbReference>
<protein>
    <submittedName>
        <fullName evidence="4">Unannotated protein</fullName>
    </submittedName>
</protein>
<accession>A0A6J7SQ25</accession>
<evidence type="ECO:0000256" key="1">
    <source>
        <dbReference type="SAM" id="Phobius"/>
    </source>
</evidence>
<keyword evidence="1" id="KW-0812">Transmembrane</keyword>
<keyword evidence="1" id="KW-0472">Membrane</keyword>
<keyword evidence="1" id="KW-1133">Transmembrane helix</keyword>
<dbReference type="Gene3D" id="1.10.510.10">
    <property type="entry name" value="Transferase(Phosphotransferase) domain 1"/>
    <property type="match status" value="1"/>
</dbReference>
<dbReference type="GO" id="GO:0005524">
    <property type="term" value="F:ATP binding"/>
    <property type="evidence" value="ECO:0007669"/>
    <property type="project" value="InterPro"/>
</dbReference>
<sequence length="498" mass="53881">MTSPLDRYRLIEHLFVPDSATAYWRGYDLTLDREVIIRTLVADDPRAAALREAARSSAMIEDRRLIRVLDVIELPANDSTPAMIAVINEWVQGHTLASIMESRRWEPLDVDQAVGIVWEVAQALVRAHALRIRHGRLLPSSVVMTDAAEVRIIGMSIDAVLLGAPHEDLIRSDLDALGGLLYFLLTGKSPFFATMMQSASNPLALPSAPRHGSHVEPASHVRADVPPALDLLISRAMIEAKRPRGTAKLRSVEDFLGELTKIRDHVDPVAIARESKLFIFWGTRAVIAIALLAGLVLSVVAFRQLFIRPDTNVTGAISSSMPAEPAPSSMPVASKAPVQILPIVSVTSFDPFGDDNLDSINDGAAGRERELLAKNAIDASKTSSWKSQLYATADADSKGGVGLLLDLGTSHSLASVTVKFAEIGSAVRVSVANSINSDPAQWQVLATAPAGKPRVTLRAPREVAGRYVLLWFAKLPPSVLHPDMHQVRVANVIVRGNS</sequence>
<reference evidence="4" key="1">
    <citation type="submission" date="2020-05" db="EMBL/GenBank/DDBJ databases">
        <authorList>
            <person name="Chiriac C."/>
            <person name="Salcher M."/>
            <person name="Ghai R."/>
            <person name="Kavagutti S V."/>
        </authorList>
    </citation>
    <scope>NUCLEOTIDE SEQUENCE</scope>
</reference>
<feature type="transmembrane region" description="Helical" evidence="1">
    <location>
        <begin position="278"/>
        <end position="302"/>
    </location>
</feature>
<dbReference type="GO" id="GO:0004672">
    <property type="term" value="F:protein kinase activity"/>
    <property type="evidence" value="ECO:0007669"/>
    <property type="project" value="InterPro"/>
</dbReference>
<gene>
    <name evidence="3" type="ORF">UFOPK3495_01645</name>
    <name evidence="4" type="ORF">UFOPK4237_01685</name>
</gene>
<proteinExistence type="predicted"/>
<name>A0A6J7SQ25_9ZZZZ</name>
<evidence type="ECO:0000313" key="3">
    <source>
        <dbReference type="EMBL" id="CAB4911987.1"/>
    </source>
</evidence>
<evidence type="ECO:0000259" key="2">
    <source>
        <dbReference type="PROSITE" id="PS50011"/>
    </source>
</evidence>
<organism evidence="4">
    <name type="scientific">freshwater metagenome</name>
    <dbReference type="NCBI Taxonomy" id="449393"/>
    <lineage>
        <taxon>unclassified sequences</taxon>
        <taxon>metagenomes</taxon>
        <taxon>ecological metagenomes</taxon>
    </lineage>
</organism>
<dbReference type="AlphaFoldDB" id="A0A6J7SQ25"/>